<dbReference type="EMBL" id="JARJCW010000124">
    <property type="protein sequence ID" value="KAJ7192135.1"/>
    <property type="molecule type" value="Genomic_DNA"/>
</dbReference>
<protein>
    <submittedName>
        <fullName evidence="1">Uncharacterized protein</fullName>
    </submittedName>
</protein>
<gene>
    <name evidence="1" type="ORF">GGX14DRAFT_406682</name>
</gene>
<comment type="caution">
    <text evidence="1">The sequence shown here is derived from an EMBL/GenBank/DDBJ whole genome shotgun (WGS) entry which is preliminary data.</text>
</comment>
<accession>A0AAD6UQA9</accession>
<sequence length="335" mass="36696">MRLARGLQRRESLRVAVHGRAKRGVCERNLAGRTVRQLRTIPYELNEIPQYMTHLGFGAYLFICLPTAKISSPRRTWIGGRPAFRPELAQLGNIAKGHGLYPAKRKHVQLTALLNHKCSVDCPGYNRAMIFSRSSKVRQGPFSVRTVESVAREEGECLARYTTAAAARQAAAEDSRDGQDSLASTTDSDARRVAARTAAAYARHSFPYNATLSALYVAQLALMCWAPLTSNFQYYGRDELPPEVKAAFKASSIFDIMMVARCRATRVTNMFSNKPGASGRGLGHSSGAEKLALYASVLYMYAMSSSGYGLSTNESITNDGGLLEVPGTWLSQPSI</sequence>
<evidence type="ECO:0000313" key="2">
    <source>
        <dbReference type="Proteomes" id="UP001219525"/>
    </source>
</evidence>
<proteinExistence type="predicted"/>
<organism evidence="1 2">
    <name type="scientific">Mycena pura</name>
    <dbReference type="NCBI Taxonomy" id="153505"/>
    <lineage>
        <taxon>Eukaryota</taxon>
        <taxon>Fungi</taxon>
        <taxon>Dikarya</taxon>
        <taxon>Basidiomycota</taxon>
        <taxon>Agaricomycotina</taxon>
        <taxon>Agaricomycetes</taxon>
        <taxon>Agaricomycetidae</taxon>
        <taxon>Agaricales</taxon>
        <taxon>Marasmiineae</taxon>
        <taxon>Mycenaceae</taxon>
        <taxon>Mycena</taxon>
    </lineage>
</organism>
<dbReference type="AlphaFoldDB" id="A0AAD6UQA9"/>
<reference evidence="1" key="1">
    <citation type="submission" date="2023-03" db="EMBL/GenBank/DDBJ databases">
        <title>Massive genome expansion in bonnet fungi (Mycena s.s.) driven by repeated elements and novel gene families across ecological guilds.</title>
        <authorList>
            <consortium name="Lawrence Berkeley National Laboratory"/>
            <person name="Harder C.B."/>
            <person name="Miyauchi S."/>
            <person name="Viragh M."/>
            <person name="Kuo A."/>
            <person name="Thoen E."/>
            <person name="Andreopoulos B."/>
            <person name="Lu D."/>
            <person name="Skrede I."/>
            <person name="Drula E."/>
            <person name="Henrissat B."/>
            <person name="Morin E."/>
            <person name="Kohler A."/>
            <person name="Barry K."/>
            <person name="LaButti K."/>
            <person name="Morin E."/>
            <person name="Salamov A."/>
            <person name="Lipzen A."/>
            <person name="Mereny Z."/>
            <person name="Hegedus B."/>
            <person name="Baldrian P."/>
            <person name="Stursova M."/>
            <person name="Weitz H."/>
            <person name="Taylor A."/>
            <person name="Grigoriev I.V."/>
            <person name="Nagy L.G."/>
            <person name="Martin F."/>
            <person name="Kauserud H."/>
        </authorList>
    </citation>
    <scope>NUCLEOTIDE SEQUENCE</scope>
    <source>
        <strain evidence="1">9144</strain>
    </source>
</reference>
<name>A0AAD6UQA9_9AGAR</name>
<evidence type="ECO:0000313" key="1">
    <source>
        <dbReference type="EMBL" id="KAJ7192135.1"/>
    </source>
</evidence>
<dbReference type="Proteomes" id="UP001219525">
    <property type="component" value="Unassembled WGS sequence"/>
</dbReference>
<keyword evidence="2" id="KW-1185">Reference proteome</keyword>